<keyword evidence="2" id="KW-1185">Reference proteome</keyword>
<sequence length="66" mass="7776">MCVESNGFGFPFFLKQRVASVLSIEKKGATVVRKLLFPIVLYQKKEKVKKQTENHFKYIQRKSQKQ</sequence>
<dbReference type="EMBL" id="CM009293">
    <property type="protein sequence ID" value="RQO89402.1"/>
    <property type="molecule type" value="Genomic_DNA"/>
</dbReference>
<gene>
    <name evidence="1" type="ORF">POPTR_004G157950</name>
</gene>
<evidence type="ECO:0000313" key="2">
    <source>
        <dbReference type="Proteomes" id="UP000006729"/>
    </source>
</evidence>
<proteinExistence type="predicted"/>
<dbReference type="InParanoid" id="A0A3N7EXY3"/>
<evidence type="ECO:0000313" key="1">
    <source>
        <dbReference type="EMBL" id="RQO89402.1"/>
    </source>
</evidence>
<organism evidence="1 2">
    <name type="scientific">Populus trichocarpa</name>
    <name type="common">Western balsam poplar</name>
    <name type="synonym">Populus balsamifera subsp. trichocarpa</name>
    <dbReference type="NCBI Taxonomy" id="3694"/>
    <lineage>
        <taxon>Eukaryota</taxon>
        <taxon>Viridiplantae</taxon>
        <taxon>Streptophyta</taxon>
        <taxon>Embryophyta</taxon>
        <taxon>Tracheophyta</taxon>
        <taxon>Spermatophyta</taxon>
        <taxon>Magnoliopsida</taxon>
        <taxon>eudicotyledons</taxon>
        <taxon>Gunneridae</taxon>
        <taxon>Pentapetalae</taxon>
        <taxon>rosids</taxon>
        <taxon>fabids</taxon>
        <taxon>Malpighiales</taxon>
        <taxon>Salicaceae</taxon>
        <taxon>Saliceae</taxon>
        <taxon>Populus</taxon>
    </lineage>
</organism>
<accession>A0A3N7EXY3</accession>
<name>A0A3N7EXY3_POPTR</name>
<protein>
    <submittedName>
        <fullName evidence="1">Uncharacterized protein</fullName>
    </submittedName>
</protein>
<reference evidence="1 2" key="1">
    <citation type="journal article" date="2006" name="Science">
        <title>The genome of black cottonwood, Populus trichocarpa (Torr. &amp; Gray).</title>
        <authorList>
            <person name="Tuskan G.A."/>
            <person name="Difazio S."/>
            <person name="Jansson S."/>
            <person name="Bohlmann J."/>
            <person name="Grigoriev I."/>
            <person name="Hellsten U."/>
            <person name="Putnam N."/>
            <person name="Ralph S."/>
            <person name="Rombauts S."/>
            <person name="Salamov A."/>
            <person name="Schein J."/>
            <person name="Sterck L."/>
            <person name="Aerts A."/>
            <person name="Bhalerao R.R."/>
            <person name="Bhalerao R.P."/>
            <person name="Blaudez D."/>
            <person name="Boerjan W."/>
            <person name="Brun A."/>
            <person name="Brunner A."/>
            <person name="Busov V."/>
            <person name="Campbell M."/>
            <person name="Carlson J."/>
            <person name="Chalot M."/>
            <person name="Chapman J."/>
            <person name="Chen G.L."/>
            <person name="Cooper D."/>
            <person name="Coutinho P.M."/>
            <person name="Couturier J."/>
            <person name="Covert S."/>
            <person name="Cronk Q."/>
            <person name="Cunningham R."/>
            <person name="Davis J."/>
            <person name="Degroeve S."/>
            <person name="Dejardin A."/>
            <person name="Depamphilis C."/>
            <person name="Detter J."/>
            <person name="Dirks B."/>
            <person name="Dubchak I."/>
            <person name="Duplessis S."/>
            <person name="Ehlting J."/>
            <person name="Ellis B."/>
            <person name="Gendler K."/>
            <person name="Goodstein D."/>
            <person name="Gribskov M."/>
            <person name="Grimwood J."/>
            <person name="Groover A."/>
            <person name="Gunter L."/>
            <person name="Hamberger B."/>
            <person name="Heinze B."/>
            <person name="Helariutta Y."/>
            <person name="Henrissat B."/>
            <person name="Holligan D."/>
            <person name="Holt R."/>
            <person name="Huang W."/>
            <person name="Islam-Faridi N."/>
            <person name="Jones S."/>
            <person name="Jones-Rhoades M."/>
            <person name="Jorgensen R."/>
            <person name="Joshi C."/>
            <person name="Kangasjarvi J."/>
            <person name="Karlsson J."/>
            <person name="Kelleher C."/>
            <person name="Kirkpatrick R."/>
            <person name="Kirst M."/>
            <person name="Kohler A."/>
            <person name="Kalluri U."/>
            <person name="Larimer F."/>
            <person name="Leebens-Mack J."/>
            <person name="Leple J.C."/>
            <person name="Locascio P."/>
            <person name="Lou Y."/>
            <person name="Lucas S."/>
            <person name="Martin F."/>
            <person name="Montanini B."/>
            <person name="Napoli C."/>
            <person name="Nelson D.R."/>
            <person name="Nelson C."/>
            <person name="Nieminen K."/>
            <person name="Nilsson O."/>
            <person name="Pereda V."/>
            <person name="Peter G."/>
            <person name="Philippe R."/>
            <person name="Pilate G."/>
            <person name="Poliakov A."/>
            <person name="Razumovskaya J."/>
            <person name="Richardson P."/>
            <person name="Rinaldi C."/>
            <person name="Ritland K."/>
            <person name="Rouze P."/>
            <person name="Ryaboy D."/>
            <person name="Schmutz J."/>
            <person name="Schrader J."/>
            <person name="Segerman B."/>
            <person name="Shin H."/>
            <person name="Siddiqui A."/>
            <person name="Sterky F."/>
            <person name="Terry A."/>
            <person name="Tsai C.J."/>
            <person name="Uberbacher E."/>
            <person name="Unneberg P."/>
            <person name="Vahala J."/>
            <person name="Wall K."/>
            <person name="Wessler S."/>
            <person name="Yang G."/>
            <person name="Yin T."/>
            <person name="Douglas C."/>
            <person name="Marra M."/>
            <person name="Sandberg G."/>
            <person name="Van de Peer Y."/>
            <person name="Rokhsar D."/>
        </authorList>
    </citation>
    <scope>NUCLEOTIDE SEQUENCE [LARGE SCALE GENOMIC DNA]</scope>
    <source>
        <strain evidence="2">cv. Nisqually</strain>
    </source>
</reference>
<dbReference type="Proteomes" id="UP000006729">
    <property type="component" value="Chromosome 4"/>
</dbReference>
<dbReference type="AlphaFoldDB" id="A0A3N7EXY3"/>